<organism evidence="1 2">
    <name type="scientific">Denitromonas halophila</name>
    <dbReference type="NCBI Taxonomy" id="1629404"/>
    <lineage>
        <taxon>Bacteria</taxon>
        <taxon>Pseudomonadati</taxon>
        <taxon>Pseudomonadota</taxon>
        <taxon>Betaproteobacteria</taxon>
        <taxon>Rhodocyclales</taxon>
        <taxon>Zoogloeaceae</taxon>
        <taxon>Denitromonas</taxon>
    </lineage>
</organism>
<dbReference type="Proteomes" id="UP000318349">
    <property type="component" value="Unassembled WGS sequence"/>
</dbReference>
<name>A0A557REL4_9RHOO</name>
<gene>
    <name evidence="1" type="ORF">FHP89_16105</name>
</gene>
<comment type="caution">
    <text evidence="1">The sequence shown here is derived from an EMBL/GenBank/DDBJ whole genome shotgun (WGS) entry which is preliminary data.</text>
</comment>
<dbReference type="EMBL" id="VMNI01000016">
    <property type="protein sequence ID" value="TVO74144.1"/>
    <property type="molecule type" value="Genomic_DNA"/>
</dbReference>
<dbReference type="AlphaFoldDB" id="A0A557REL4"/>
<evidence type="ECO:0000313" key="1">
    <source>
        <dbReference type="EMBL" id="TVO74144.1"/>
    </source>
</evidence>
<reference evidence="1 2" key="1">
    <citation type="submission" date="2019-07" db="EMBL/GenBank/DDBJ databases">
        <title>The pathways for chlorine oxyanion respiration interact through the shared metabolite chlorate.</title>
        <authorList>
            <person name="Barnum T.P."/>
            <person name="Cheng Y."/>
            <person name="Hill K.A."/>
            <person name="Lucas L.N."/>
            <person name="Carlson H.K."/>
            <person name="Coates J.D."/>
        </authorList>
    </citation>
    <scope>NUCLEOTIDE SEQUENCE [LARGE SCALE GENOMIC DNA]</scope>
    <source>
        <strain evidence="1 2">SFB-1</strain>
    </source>
</reference>
<evidence type="ECO:0000313" key="2">
    <source>
        <dbReference type="Proteomes" id="UP000318349"/>
    </source>
</evidence>
<accession>A0A557REL4</accession>
<protein>
    <submittedName>
        <fullName evidence="1">Uncharacterized protein</fullName>
    </submittedName>
</protein>
<proteinExistence type="predicted"/>
<sequence>MAPFHDLFDRLDLELLWISFAAHDVSCPFVSLGLQSIYWGQGNSTCRSTAQSAVRRHWAALPPLDRRRLAGSSGRLVVLQSDFKTGTMDIAQFLTVKVTVKFHQDSQKSHILAGFQPSEMIEWE</sequence>